<feature type="repeat" description="ANK" evidence="5">
    <location>
        <begin position="769"/>
        <end position="801"/>
    </location>
</feature>
<dbReference type="GeneID" id="5013039"/>
<accession>A0BMU0</accession>
<dbReference type="AlphaFoldDB" id="A0BMU0"/>
<evidence type="ECO:0000256" key="4">
    <source>
        <dbReference type="ARBA" id="ARBA00039237"/>
    </source>
</evidence>
<organism evidence="6 7">
    <name type="scientific">Paramecium tetraurelia</name>
    <dbReference type="NCBI Taxonomy" id="5888"/>
    <lineage>
        <taxon>Eukaryota</taxon>
        <taxon>Sar</taxon>
        <taxon>Alveolata</taxon>
        <taxon>Ciliophora</taxon>
        <taxon>Intramacronucleata</taxon>
        <taxon>Oligohymenophorea</taxon>
        <taxon>Peniculida</taxon>
        <taxon>Parameciidae</taxon>
        <taxon>Paramecium</taxon>
    </lineage>
</organism>
<reference evidence="6 7" key="1">
    <citation type="journal article" date="2006" name="Nature">
        <title>Global trends of whole-genome duplications revealed by the ciliate Paramecium tetraurelia.</title>
        <authorList>
            <consortium name="Genoscope"/>
            <person name="Aury J.-M."/>
            <person name="Jaillon O."/>
            <person name="Duret L."/>
            <person name="Noel B."/>
            <person name="Jubin C."/>
            <person name="Porcel B.M."/>
            <person name="Segurens B."/>
            <person name="Daubin V."/>
            <person name="Anthouard V."/>
            <person name="Aiach N."/>
            <person name="Arnaiz O."/>
            <person name="Billaut A."/>
            <person name="Beisson J."/>
            <person name="Blanc I."/>
            <person name="Bouhouche K."/>
            <person name="Camara F."/>
            <person name="Duharcourt S."/>
            <person name="Guigo R."/>
            <person name="Gogendeau D."/>
            <person name="Katinka M."/>
            <person name="Keller A.-M."/>
            <person name="Kissmehl R."/>
            <person name="Klotz C."/>
            <person name="Koll F."/>
            <person name="Le Moue A."/>
            <person name="Lepere C."/>
            <person name="Malinsky S."/>
            <person name="Nowacki M."/>
            <person name="Nowak J.K."/>
            <person name="Plattner H."/>
            <person name="Poulain J."/>
            <person name="Ruiz F."/>
            <person name="Serrano V."/>
            <person name="Zagulski M."/>
            <person name="Dessen P."/>
            <person name="Betermier M."/>
            <person name="Weissenbach J."/>
            <person name="Scarpelli C."/>
            <person name="Schachter V."/>
            <person name="Sperling L."/>
            <person name="Meyer E."/>
            <person name="Cohen J."/>
            <person name="Wincker P."/>
        </authorList>
    </citation>
    <scope>NUCLEOTIDE SEQUENCE [LARGE SCALE GENOMIC DNA]</scope>
    <source>
        <strain evidence="6 7">Stock d4-2</strain>
    </source>
</reference>
<dbReference type="InterPro" id="IPR036770">
    <property type="entry name" value="Ankyrin_rpt-contain_sf"/>
</dbReference>
<dbReference type="STRING" id="5888.A0BMU0"/>
<dbReference type="InterPro" id="IPR002110">
    <property type="entry name" value="Ankyrin_rpt"/>
</dbReference>
<keyword evidence="7" id="KW-1185">Reference proteome</keyword>
<evidence type="ECO:0000256" key="3">
    <source>
        <dbReference type="ARBA" id="ARBA00037385"/>
    </source>
</evidence>
<protein>
    <recommendedName>
        <fullName evidence="4">Ankyrin repeat domain-containing protein 54</fullName>
    </recommendedName>
</protein>
<dbReference type="OMA" id="FKEIMLG"/>
<dbReference type="KEGG" id="ptm:GSPATT00030493001"/>
<dbReference type="HOGENOM" id="CLU_342105_0_0_1"/>
<evidence type="ECO:0000313" key="6">
    <source>
        <dbReference type="EMBL" id="CAK59857.1"/>
    </source>
</evidence>
<feature type="repeat" description="ANK" evidence="5">
    <location>
        <begin position="802"/>
        <end position="834"/>
    </location>
</feature>
<keyword evidence="2 5" id="KW-0040">ANK repeat</keyword>
<dbReference type="PROSITE" id="PS50088">
    <property type="entry name" value="ANK_REPEAT"/>
    <property type="match status" value="2"/>
</dbReference>
<dbReference type="Proteomes" id="UP000000600">
    <property type="component" value="Unassembled WGS sequence"/>
</dbReference>
<dbReference type="SUPFAM" id="SSF48403">
    <property type="entry name" value="Ankyrin repeat"/>
    <property type="match status" value="1"/>
</dbReference>
<dbReference type="Pfam" id="PF12796">
    <property type="entry name" value="Ank_2"/>
    <property type="match status" value="1"/>
</dbReference>
<keyword evidence="1" id="KW-0677">Repeat</keyword>
<dbReference type="SMART" id="SM00248">
    <property type="entry name" value="ANK"/>
    <property type="match status" value="2"/>
</dbReference>
<evidence type="ECO:0000256" key="1">
    <source>
        <dbReference type="ARBA" id="ARBA00022737"/>
    </source>
</evidence>
<evidence type="ECO:0000256" key="2">
    <source>
        <dbReference type="ARBA" id="ARBA00023043"/>
    </source>
</evidence>
<gene>
    <name evidence="6" type="ORF">GSPATT00030493001</name>
</gene>
<dbReference type="EMBL" id="CT868005">
    <property type="protein sequence ID" value="CAK59857.1"/>
    <property type="molecule type" value="Genomic_DNA"/>
</dbReference>
<comment type="function">
    <text evidence="3">Plays an important role in regulating intracellular signaling events associated with erythroid terminal differentiation.</text>
</comment>
<dbReference type="PROSITE" id="PS50297">
    <property type="entry name" value="ANK_REP_REGION"/>
    <property type="match status" value="2"/>
</dbReference>
<dbReference type="Gene3D" id="1.25.40.20">
    <property type="entry name" value="Ankyrin repeat-containing domain"/>
    <property type="match status" value="1"/>
</dbReference>
<sequence>MKTKCSSARHYTDNDNKEFCNLMSEQQIDERFAIIQKQNSFRQIRRRNTATARQNKIEDLCILFEKLIKKSTKQKPLKQKYQAICQESGIDFNELRNMTRMDDKQDYIIKCCVNQISSQFDNILSKYNINSHTERHPKKNDDQLDLYGWLQVKSQYKSILKRLKFALVDMIQTSNNFKKVNNFLSSKSKVTSQQVSFIHTTNNMDTKEQSTQYTSRIQVNADKKLILNVPELQYSPPELFFEWNKAIEDGYISTGKSMHLMGYETIKKQLANGIHSKKRDKILNKCEQTGNYITEQELQYIASTSFLINKCIDREFIQRAINCLEDNVKNQIELNISEQILQNFYFIKENQVKIRNKYFEELNKKKRQQISKFVSIIVAENTKNYQRQQHFSKDSLQIRVIKGKFVQYLKEAQKKKFLKEAFDHKKQSALRRLKNSGNPLANIYVQKFKEIMLGIVRKYRERKGTEKIKQQNFLERNTSKQTFKPLFIKGQDELQLEQVKHIFHPPSKLLALDPEEKFQQHQKEKIIKWSKSYRLGIRNYNISQNEFMKFYSGGPQTCRQFQSQKLKGLNDHQEPEFPSQQQWITDDIEVQAANKIKMAIKRYLYKKKFFKVLEKKEQLKSIDIEQRIQKCMKAKRFFEELHKELNNQQNERLKDITQHSPPKLPMDKVVFIPGSAPTSPQINRLSKHKTTEISLVSSRIIKQCDMQKRETNEKQRQKLLNKFVRTRLDGEAKIKNRKLIQAAKMKNSAIAEAAGFHYSKADTELYDQNGNTPLYYSAKYGDESMTKFLLKIGADVNQICSNGNTPLHMAFLSGNSQIIIEFINRNGNLNILNNDNYTPLAFGTQELLQSLNLIHCVATVKQDNTKRIDNQHLIHRKIKSETYELNDELVVEIKKRG</sequence>
<evidence type="ECO:0000256" key="5">
    <source>
        <dbReference type="PROSITE-ProRule" id="PRU00023"/>
    </source>
</evidence>
<proteinExistence type="predicted"/>
<evidence type="ECO:0000313" key="7">
    <source>
        <dbReference type="Proteomes" id="UP000000600"/>
    </source>
</evidence>
<dbReference type="eggNOG" id="ENOG502SDWP">
    <property type="taxonomic scope" value="Eukaryota"/>
</dbReference>
<name>A0BMU0_PARTE</name>
<dbReference type="PANTHER" id="PTHR24197:SF44">
    <property type="entry name" value="ANKYRIN REPEAT DOMAIN-CONTAINING PROTEIN 54"/>
    <property type="match status" value="1"/>
</dbReference>
<dbReference type="InParanoid" id="A0BMU0"/>
<dbReference type="RefSeq" id="XP_001427255.1">
    <property type="nucleotide sequence ID" value="XM_001427218.1"/>
</dbReference>
<dbReference type="OrthoDB" id="294746at2759"/>
<dbReference type="PANTHER" id="PTHR24197">
    <property type="entry name" value="ANKYRIN REPEAT DOMAIN-CONTAINING PROTEIN 61"/>
    <property type="match status" value="1"/>
</dbReference>